<name>A0A6H5G0I1_9HEMI</name>
<feature type="compositionally biased region" description="Polar residues" evidence="1">
    <location>
        <begin position="162"/>
        <end position="175"/>
    </location>
</feature>
<feature type="non-terminal residue" evidence="2">
    <location>
        <position position="429"/>
    </location>
</feature>
<feature type="region of interest" description="Disordered" evidence="1">
    <location>
        <begin position="1"/>
        <end position="25"/>
    </location>
</feature>
<reference evidence="2 3" key="1">
    <citation type="submission" date="2020-02" db="EMBL/GenBank/DDBJ databases">
        <authorList>
            <person name="Ferguson B K."/>
        </authorList>
    </citation>
    <scope>NUCLEOTIDE SEQUENCE [LARGE SCALE GENOMIC DNA]</scope>
</reference>
<feature type="region of interest" description="Disordered" evidence="1">
    <location>
        <begin position="193"/>
        <end position="213"/>
    </location>
</feature>
<evidence type="ECO:0000313" key="2">
    <source>
        <dbReference type="EMBL" id="CAA9995553.1"/>
    </source>
</evidence>
<feature type="region of interest" description="Disordered" evidence="1">
    <location>
        <begin position="252"/>
        <end position="276"/>
    </location>
</feature>
<gene>
    <name evidence="2" type="ORF">NTEN_LOCUS2344</name>
</gene>
<feature type="region of interest" description="Disordered" evidence="1">
    <location>
        <begin position="156"/>
        <end position="176"/>
    </location>
</feature>
<keyword evidence="3" id="KW-1185">Reference proteome</keyword>
<feature type="compositionally biased region" description="Polar residues" evidence="1">
    <location>
        <begin position="194"/>
        <end position="203"/>
    </location>
</feature>
<dbReference type="AlphaFoldDB" id="A0A6H5G0I1"/>
<feature type="compositionally biased region" description="Polar residues" evidence="1">
    <location>
        <begin position="259"/>
        <end position="270"/>
    </location>
</feature>
<dbReference type="Proteomes" id="UP000479000">
    <property type="component" value="Unassembled WGS sequence"/>
</dbReference>
<evidence type="ECO:0000313" key="3">
    <source>
        <dbReference type="Proteomes" id="UP000479000"/>
    </source>
</evidence>
<proteinExistence type="predicted"/>
<evidence type="ECO:0000256" key="1">
    <source>
        <dbReference type="SAM" id="MobiDB-lite"/>
    </source>
</evidence>
<protein>
    <submittedName>
        <fullName evidence="2">Uncharacterized protein</fullName>
    </submittedName>
</protein>
<dbReference type="EMBL" id="CADCXU010003589">
    <property type="protein sequence ID" value="CAA9995553.1"/>
    <property type="molecule type" value="Genomic_DNA"/>
</dbReference>
<sequence>MCPKTVRPRDPLDSGVIAISDDESHPSCHAVEKDEIAGDAALNVSNDQKKTPFISVVKIESLKEKKPAKKRRVKQNNNHRVIKDHDYSHKEPENPILPIHAKSSLRQVRKFGIRPRAIRPREPLEVIANSNHSSRISVIQNYFSDDLLQIGEREKESKKLENGNNSAPLGQSTETGYHRQGVLPRLESYDSGGSICSSGQLQTENEKTASYAEEQDTARISASKQDAFCSSEVPQKGPVTIKPNFRPNILRRHHRPGASSETNTGSNISPATDMPALPVEDDPSTLPVTFGNTWLSEGNFVHLVDPYQELENLGGYSFPKKLNRNVAKSIPEVNKTRSLSEVNQISTPPSKRLAPTRNYDADSLQELPGSTFVDTKPPPEEGYLSEKDCAEPGKDWQWVPYRPPPRIAYLLKFVHQRFRKGEQNFFIHH</sequence>
<organism evidence="2 3">
    <name type="scientific">Nesidiocoris tenuis</name>
    <dbReference type="NCBI Taxonomy" id="355587"/>
    <lineage>
        <taxon>Eukaryota</taxon>
        <taxon>Metazoa</taxon>
        <taxon>Ecdysozoa</taxon>
        <taxon>Arthropoda</taxon>
        <taxon>Hexapoda</taxon>
        <taxon>Insecta</taxon>
        <taxon>Pterygota</taxon>
        <taxon>Neoptera</taxon>
        <taxon>Paraneoptera</taxon>
        <taxon>Hemiptera</taxon>
        <taxon>Heteroptera</taxon>
        <taxon>Panheteroptera</taxon>
        <taxon>Cimicomorpha</taxon>
        <taxon>Miridae</taxon>
        <taxon>Dicyphina</taxon>
        <taxon>Nesidiocoris</taxon>
    </lineage>
</organism>
<accession>A0A6H5G0I1</accession>